<dbReference type="Proteomes" id="UP000265520">
    <property type="component" value="Unassembled WGS sequence"/>
</dbReference>
<dbReference type="EMBL" id="LXQA011017100">
    <property type="protein sequence ID" value="MCI81356.1"/>
    <property type="molecule type" value="Genomic_DNA"/>
</dbReference>
<protein>
    <submittedName>
        <fullName evidence="1">F-box protein</fullName>
    </submittedName>
</protein>
<reference evidence="1 2" key="1">
    <citation type="journal article" date="2018" name="Front. Plant Sci.">
        <title>Red Clover (Trifolium pratense) and Zigzag Clover (T. medium) - A Picture of Genomic Similarities and Differences.</title>
        <authorList>
            <person name="Dluhosova J."/>
            <person name="Istvanek J."/>
            <person name="Nedelnik J."/>
            <person name="Repkova J."/>
        </authorList>
    </citation>
    <scope>NUCLEOTIDE SEQUENCE [LARGE SCALE GENOMIC DNA]</scope>
    <source>
        <strain evidence="2">cv. 10/8</strain>
        <tissue evidence="1">Leaf</tissue>
    </source>
</reference>
<name>A0A392UZB4_9FABA</name>
<proteinExistence type="predicted"/>
<sequence length="64" mass="6949">MVSGSDGEDDVISSQALMEKKTATKSQQIFTFTATLTPALPLPTLPFDLVSEILCRLPVKLLLQ</sequence>
<evidence type="ECO:0000313" key="1">
    <source>
        <dbReference type="EMBL" id="MCI81356.1"/>
    </source>
</evidence>
<dbReference type="AlphaFoldDB" id="A0A392UZB4"/>
<keyword evidence="2" id="KW-1185">Reference proteome</keyword>
<feature type="non-terminal residue" evidence="1">
    <location>
        <position position="64"/>
    </location>
</feature>
<accession>A0A392UZB4</accession>
<organism evidence="1 2">
    <name type="scientific">Trifolium medium</name>
    <dbReference type="NCBI Taxonomy" id="97028"/>
    <lineage>
        <taxon>Eukaryota</taxon>
        <taxon>Viridiplantae</taxon>
        <taxon>Streptophyta</taxon>
        <taxon>Embryophyta</taxon>
        <taxon>Tracheophyta</taxon>
        <taxon>Spermatophyta</taxon>
        <taxon>Magnoliopsida</taxon>
        <taxon>eudicotyledons</taxon>
        <taxon>Gunneridae</taxon>
        <taxon>Pentapetalae</taxon>
        <taxon>rosids</taxon>
        <taxon>fabids</taxon>
        <taxon>Fabales</taxon>
        <taxon>Fabaceae</taxon>
        <taxon>Papilionoideae</taxon>
        <taxon>50 kb inversion clade</taxon>
        <taxon>NPAAA clade</taxon>
        <taxon>Hologalegina</taxon>
        <taxon>IRL clade</taxon>
        <taxon>Trifolieae</taxon>
        <taxon>Trifolium</taxon>
    </lineage>
</organism>
<comment type="caution">
    <text evidence="1">The sequence shown here is derived from an EMBL/GenBank/DDBJ whole genome shotgun (WGS) entry which is preliminary data.</text>
</comment>
<evidence type="ECO:0000313" key="2">
    <source>
        <dbReference type="Proteomes" id="UP000265520"/>
    </source>
</evidence>